<evidence type="ECO:0000256" key="1">
    <source>
        <dbReference type="ARBA" id="ARBA00022801"/>
    </source>
</evidence>
<dbReference type="STRING" id="197461.A3843_12190"/>
<dbReference type="PANTHER" id="PTHR48081:SF33">
    <property type="entry name" value="KYNURENINE FORMAMIDASE"/>
    <property type="match status" value="1"/>
</dbReference>
<dbReference type="SUPFAM" id="SSF53474">
    <property type="entry name" value="alpha/beta-Hydrolases"/>
    <property type="match status" value="1"/>
</dbReference>
<gene>
    <name evidence="3" type="ORF">A3843_12190</name>
</gene>
<dbReference type="GO" id="GO:0016787">
    <property type="term" value="F:hydrolase activity"/>
    <property type="evidence" value="ECO:0007669"/>
    <property type="project" value="UniProtKB-KW"/>
</dbReference>
<proteinExistence type="predicted"/>
<dbReference type="AlphaFoldDB" id="A0A1U7JFJ2"/>
<dbReference type="PANTHER" id="PTHR48081">
    <property type="entry name" value="AB HYDROLASE SUPERFAMILY PROTEIN C4A8.06C"/>
    <property type="match status" value="1"/>
</dbReference>
<organism evidence="3 4">
    <name type="scientific">Pseudovibrio exalbescens</name>
    <dbReference type="NCBI Taxonomy" id="197461"/>
    <lineage>
        <taxon>Bacteria</taxon>
        <taxon>Pseudomonadati</taxon>
        <taxon>Pseudomonadota</taxon>
        <taxon>Alphaproteobacteria</taxon>
        <taxon>Hyphomicrobiales</taxon>
        <taxon>Stappiaceae</taxon>
        <taxon>Pseudovibrio</taxon>
    </lineage>
</organism>
<accession>A0A1U7JFJ2</accession>
<evidence type="ECO:0000313" key="4">
    <source>
        <dbReference type="Proteomes" id="UP000185783"/>
    </source>
</evidence>
<dbReference type="Pfam" id="PF12697">
    <property type="entry name" value="Abhydrolase_6"/>
    <property type="match status" value="1"/>
</dbReference>
<keyword evidence="4" id="KW-1185">Reference proteome</keyword>
<protein>
    <recommendedName>
        <fullName evidence="2">AB hydrolase-1 domain-containing protein</fullName>
    </recommendedName>
</protein>
<evidence type="ECO:0000259" key="2">
    <source>
        <dbReference type="Pfam" id="PF12697"/>
    </source>
</evidence>
<sequence>MRDWDKAYYNSGAVPEAEAIFAGWQTKAQEFRADCRGELSVAYGDTPRQSFDVFWPEETPRATMVFVHGGYWKAFDKENFSHFAGGAMQHGLCVAMPGYDLCPAVSIHQITRQIQRSIETIAKTCLGPIVLTGHSAGGHLVARMVCDDILFPASLRSRIKRIIGISGLYDLRPLCRTRMNDTLGLTAEEARAESPVLSAPHEPCDLVAWVGADELSEFRRQTASLNNLWRGFDIRIEHHEAMDRNHFTVLDDLCDPGSQLIQTALAALV</sequence>
<dbReference type="Proteomes" id="UP000185783">
    <property type="component" value="Unassembled WGS sequence"/>
</dbReference>
<keyword evidence="1" id="KW-0378">Hydrolase</keyword>
<dbReference type="Gene3D" id="3.40.50.1820">
    <property type="entry name" value="alpha/beta hydrolase"/>
    <property type="match status" value="1"/>
</dbReference>
<dbReference type="InterPro" id="IPR029058">
    <property type="entry name" value="AB_hydrolase_fold"/>
</dbReference>
<dbReference type="EMBL" id="LVVZ01000019">
    <property type="protein sequence ID" value="OKL43411.1"/>
    <property type="molecule type" value="Genomic_DNA"/>
</dbReference>
<dbReference type="InterPro" id="IPR050300">
    <property type="entry name" value="GDXG_lipolytic_enzyme"/>
</dbReference>
<evidence type="ECO:0000313" key="3">
    <source>
        <dbReference type="EMBL" id="OKL43411.1"/>
    </source>
</evidence>
<dbReference type="RefSeq" id="WP_028481047.1">
    <property type="nucleotide sequence ID" value="NZ_LVVZ01000019.1"/>
</dbReference>
<name>A0A1U7JFJ2_9HYPH</name>
<reference evidence="3 4" key="1">
    <citation type="submission" date="2016-03" db="EMBL/GenBank/DDBJ databases">
        <title>Genome sequence of Nesiotobacter sp. nov., a moderately halophilic alphaproteobacterium isolated from the Yellow Sea, China.</title>
        <authorList>
            <person name="Zhang G."/>
            <person name="Zhang R."/>
        </authorList>
    </citation>
    <scope>NUCLEOTIDE SEQUENCE [LARGE SCALE GENOMIC DNA]</scope>
    <source>
        <strain evidence="3 4">WB1-6</strain>
    </source>
</reference>
<comment type="caution">
    <text evidence="3">The sequence shown here is derived from an EMBL/GenBank/DDBJ whole genome shotgun (WGS) entry which is preliminary data.</text>
</comment>
<feature type="domain" description="AB hydrolase-1" evidence="2">
    <location>
        <begin position="64"/>
        <end position="179"/>
    </location>
</feature>
<dbReference type="InterPro" id="IPR000073">
    <property type="entry name" value="AB_hydrolase_1"/>
</dbReference>